<dbReference type="InterPro" id="IPR005829">
    <property type="entry name" value="Sugar_transporter_CS"/>
</dbReference>
<evidence type="ECO:0000256" key="7">
    <source>
        <dbReference type="ARBA" id="ARBA00049119"/>
    </source>
</evidence>
<keyword evidence="4 8" id="KW-0812">Transmembrane</keyword>
<feature type="transmembrane region" description="Helical" evidence="8">
    <location>
        <begin position="472"/>
        <end position="491"/>
    </location>
</feature>
<keyword evidence="6 8" id="KW-0472">Membrane</keyword>
<dbReference type="OrthoDB" id="6133115at2759"/>
<reference evidence="10 11" key="1">
    <citation type="submission" date="2018-11" db="EMBL/GenBank/DDBJ databases">
        <title>Genome sequence of Apiotrichum porosum DSM 27194.</title>
        <authorList>
            <person name="Aliyu H."/>
            <person name="Gorte O."/>
            <person name="Ochsenreither K."/>
        </authorList>
    </citation>
    <scope>NUCLEOTIDE SEQUENCE [LARGE SCALE GENOMIC DNA]</scope>
    <source>
        <strain evidence="10 11">DSM 27194</strain>
    </source>
</reference>
<dbReference type="GO" id="GO:0005351">
    <property type="term" value="F:carbohydrate:proton symporter activity"/>
    <property type="evidence" value="ECO:0007669"/>
    <property type="project" value="TreeGrafter"/>
</dbReference>
<gene>
    <name evidence="10" type="ORF">EHS24_007065</name>
</gene>
<comment type="caution">
    <text evidence="10">The sequence shown here is derived from an EMBL/GenBank/DDBJ whole genome shotgun (WGS) entry which is preliminary data.</text>
</comment>
<dbReference type="PROSITE" id="PS00217">
    <property type="entry name" value="SUGAR_TRANSPORT_2"/>
    <property type="match status" value="1"/>
</dbReference>
<dbReference type="InterPro" id="IPR050360">
    <property type="entry name" value="MFS_Sugar_Transporters"/>
</dbReference>
<keyword evidence="11" id="KW-1185">Reference proteome</keyword>
<evidence type="ECO:0000259" key="9">
    <source>
        <dbReference type="PROSITE" id="PS50850"/>
    </source>
</evidence>
<name>A0A427XX05_9TREE</name>
<dbReference type="Proteomes" id="UP000279236">
    <property type="component" value="Unassembled WGS sequence"/>
</dbReference>
<evidence type="ECO:0000256" key="4">
    <source>
        <dbReference type="ARBA" id="ARBA00022692"/>
    </source>
</evidence>
<feature type="transmembrane region" description="Helical" evidence="8">
    <location>
        <begin position="125"/>
        <end position="142"/>
    </location>
</feature>
<dbReference type="PROSITE" id="PS50850">
    <property type="entry name" value="MFS"/>
    <property type="match status" value="1"/>
</dbReference>
<dbReference type="Pfam" id="PF00083">
    <property type="entry name" value="Sugar_tr"/>
    <property type="match status" value="1"/>
</dbReference>
<evidence type="ECO:0000256" key="8">
    <source>
        <dbReference type="SAM" id="Phobius"/>
    </source>
</evidence>
<proteinExistence type="inferred from homology"/>
<dbReference type="PANTHER" id="PTHR48022">
    <property type="entry name" value="PLASTIDIC GLUCOSE TRANSPORTER 4"/>
    <property type="match status" value="1"/>
</dbReference>
<dbReference type="PANTHER" id="PTHR48022:SF64">
    <property type="entry name" value="MAJOR FACILITATOR SUPERFAMILY (MFS) PROFILE DOMAIN-CONTAINING PROTEIN"/>
    <property type="match status" value="1"/>
</dbReference>
<evidence type="ECO:0000313" key="10">
    <source>
        <dbReference type="EMBL" id="RSH83384.1"/>
    </source>
</evidence>
<dbReference type="InterPro" id="IPR020846">
    <property type="entry name" value="MFS_dom"/>
</dbReference>
<comment type="similarity">
    <text evidence="2">Belongs to the major facilitator superfamily. Sugar transporter (TC 2.A.1.1) family.</text>
</comment>
<dbReference type="GeneID" id="39591608"/>
<accession>A0A427XX05</accession>
<dbReference type="AlphaFoldDB" id="A0A427XX05"/>
<keyword evidence="5 8" id="KW-1133">Transmembrane helix</keyword>
<protein>
    <recommendedName>
        <fullName evidence="9">Major facilitator superfamily (MFS) profile domain-containing protein</fullName>
    </recommendedName>
</protein>
<evidence type="ECO:0000313" key="11">
    <source>
        <dbReference type="Proteomes" id="UP000279236"/>
    </source>
</evidence>
<dbReference type="InterPro" id="IPR005828">
    <property type="entry name" value="MFS_sugar_transport-like"/>
</dbReference>
<comment type="catalytic activity">
    <reaction evidence="7">
        <text>myo-inositol(out) + H(+)(out) = myo-inositol(in) + H(+)(in)</text>
        <dbReference type="Rhea" id="RHEA:60364"/>
        <dbReference type="ChEBI" id="CHEBI:15378"/>
        <dbReference type="ChEBI" id="CHEBI:17268"/>
    </reaction>
</comment>
<dbReference type="InterPro" id="IPR036259">
    <property type="entry name" value="MFS_trans_sf"/>
</dbReference>
<keyword evidence="3" id="KW-0813">Transport</keyword>
<dbReference type="GO" id="GO:0016020">
    <property type="term" value="C:membrane"/>
    <property type="evidence" value="ECO:0007669"/>
    <property type="project" value="UniProtKB-SubCell"/>
</dbReference>
<dbReference type="PRINTS" id="PR00171">
    <property type="entry name" value="SUGRTRNSPORT"/>
</dbReference>
<feature type="transmembrane region" description="Helical" evidence="8">
    <location>
        <begin position="182"/>
        <end position="207"/>
    </location>
</feature>
<dbReference type="PROSITE" id="PS00216">
    <property type="entry name" value="SUGAR_TRANSPORT_1"/>
    <property type="match status" value="1"/>
</dbReference>
<evidence type="ECO:0000256" key="3">
    <source>
        <dbReference type="ARBA" id="ARBA00022448"/>
    </source>
</evidence>
<comment type="subcellular location">
    <subcellularLocation>
        <location evidence="1">Membrane</location>
        <topology evidence="1">Multi-pass membrane protein</topology>
    </subcellularLocation>
</comment>
<evidence type="ECO:0000256" key="5">
    <source>
        <dbReference type="ARBA" id="ARBA00022989"/>
    </source>
</evidence>
<feature type="transmembrane region" description="Helical" evidence="8">
    <location>
        <begin position="408"/>
        <end position="431"/>
    </location>
</feature>
<organism evidence="10 11">
    <name type="scientific">Apiotrichum porosum</name>
    <dbReference type="NCBI Taxonomy" id="105984"/>
    <lineage>
        <taxon>Eukaryota</taxon>
        <taxon>Fungi</taxon>
        <taxon>Dikarya</taxon>
        <taxon>Basidiomycota</taxon>
        <taxon>Agaricomycotina</taxon>
        <taxon>Tremellomycetes</taxon>
        <taxon>Trichosporonales</taxon>
        <taxon>Trichosporonaceae</taxon>
        <taxon>Apiotrichum</taxon>
    </lineage>
</organism>
<evidence type="ECO:0000256" key="6">
    <source>
        <dbReference type="ARBA" id="ARBA00023136"/>
    </source>
</evidence>
<dbReference type="FunFam" id="1.20.1250.20:FF:000134">
    <property type="entry name" value="MFS sugar transporter protein"/>
    <property type="match status" value="1"/>
</dbReference>
<dbReference type="SUPFAM" id="SSF103473">
    <property type="entry name" value="MFS general substrate transporter"/>
    <property type="match status" value="1"/>
</dbReference>
<feature type="transmembrane region" description="Helical" evidence="8">
    <location>
        <begin position="92"/>
        <end position="113"/>
    </location>
</feature>
<dbReference type="Gene3D" id="1.20.1250.20">
    <property type="entry name" value="MFS general substrate transporter like domains"/>
    <property type="match status" value="1"/>
</dbReference>
<dbReference type="EMBL" id="RSCE01000004">
    <property type="protein sequence ID" value="RSH83384.1"/>
    <property type="molecule type" value="Genomic_DNA"/>
</dbReference>
<dbReference type="RefSeq" id="XP_028477336.1">
    <property type="nucleotide sequence ID" value="XM_028622444.1"/>
</dbReference>
<evidence type="ECO:0000256" key="1">
    <source>
        <dbReference type="ARBA" id="ARBA00004141"/>
    </source>
</evidence>
<feature type="domain" description="Major facilitator superfamily (MFS) profile" evidence="9">
    <location>
        <begin position="54"/>
        <end position="495"/>
    </location>
</feature>
<feature type="transmembrane region" description="Helical" evidence="8">
    <location>
        <begin position="374"/>
        <end position="396"/>
    </location>
</feature>
<evidence type="ECO:0000256" key="2">
    <source>
        <dbReference type="ARBA" id="ARBA00010992"/>
    </source>
</evidence>
<dbReference type="InterPro" id="IPR003663">
    <property type="entry name" value="Sugar/inositol_transpt"/>
</dbReference>
<feature type="transmembrane region" description="Helical" evidence="8">
    <location>
        <begin position="443"/>
        <end position="460"/>
    </location>
</feature>
<sequence>MPDDEKSSVDEEAVDLKKYHIPEGADPMYTLTHLPNHTEKWWFRDPGMRRLSLGIFVGFCTSIIAGYDSALMSGLLANDRFMDDLGNPSPSILGTLVASQSIGSLPGLLPAVYVSDKLGRRKGMAFGYIILMGGAMTLAFTQGPWTFFAGRFVIGMGLGWNTVCGGPYTAEIAHPRNRAVTTALIMSCFYVGSIAAVWVVFGCLQIVGDSDWAWRAPLASQCCLPIIVLACLPWIPESPRWLIRHGHDREAHDMLAKYHANGDWHDPLVVYEMEDIKTAIAIEHLGDHTTWSTFVKTKGNRWRLGIILTAGICSQWVGNGMFSAVNEVTIAILETVGVNQSSYQLLFKAGLKTWGWFSSVAGSLVCEHFGRRKMWLTSAIGQLIAYAVITGCSALYTQGNDRAGPAVLTFIFVYLSFFALAFSGLTLAYPIEILPYSMRSKGVSILLSASLFANCLNVYITPIALHTIEWRFYFVFIGVLTVTIPIIYFYFPETKGHMLEEIAEIFDGERPCRGGGASERKSSLARRKGVGVNFERTRYASTTVASLGYRNTLAELPMGAHAD</sequence>
<feature type="transmembrane region" description="Helical" evidence="8">
    <location>
        <begin position="51"/>
        <end position="72"/>
    </location>
</feature>